<comment type="catalytic activity">
    <reaction evidence="1">
        <text>a (3Z)-enoyl-CoA = a 4-saturated (2E)-enoyl-CoA</text>
        <dbReference type="Rhea" id="RHEA:45900"/>
        <dbReference type="ChEBI" id="CHEBI:85097"/>
        <dbReference type="ChEBI" id="CHEBI:85489"/>
        <dbReference type="EC" id="5.3.3.8"/>
    </reaction>
</comment>
<keyword evidence="8" id="KW-1185">Reference proteome</keyword>
<evidence type="ECO:0000256" key="2">
    <source>
        <dbReference type="ARBA" id="ARBA00000765"/>
    </source>
</evidence>
<reference evidence="7 8" key="1">
    <citation type="submission" date="2024-01" db="EMBL/GenBank/DDBJ databases">
        <title>Genome assemblies of Stephania.</title>
        <authorList>
            <person name="Yang L."/>
        </authorList>
    </citation>
    <scope>NUCLEOTIDE SEQUENCE [LARGE SCALE GENOMIC DNA]</scope>
    <source>
        <strain evidence="7">QJT</strain>
        <tissue evidence="7">Leaf</tissue>
    </source>
</reference>
<evidence type="ECO:0000256" key="5">
    <source>
        <dbReference type="ARBA" id="ARBA00012064"/>
    </source>
</evidence>
<dbReference type="FunFam" id="3.90.226.10:FF:000049">
    <property type="entry name" value="Enoyl-CoA delta isomerase 3"/>
    <property type="match status" value="1"/>
</dbReference>
<accession>A0AAP0JPV5</accession>
<keyword evidence="6" id="KW-0443">Lipid metabolism</keyword>
<dbReference type="SUPFAM" id="SSF52096">
    <property type="entry name" value="ClpP/crotonase"/>
    <property type="match status" value="1"/>
</dbReference>
<dbReference type="PANTHER" id="PTHR11941:SF75">
    <property type="entry name" value="ENOYL-COA HYDRATASE_ISOMERASE FAMILY PROTEIN"/>
    <property type="match status" value="1"/>
</dbReference>
<dbReference type="EMBL" id="JBBNAE010000003">
    <property type="protein sequence ID" value="KAK9137689.1"/>
    <property type="molecule type" value="Genomic_DNA"/>
</dbReference>
<evidence type="ECO:0000256" key="6">
    <source>
        <dbReference type="ARBA" id="ARBA00023098"/>
    </source>
</evidence>
<gene>
    <name evidence="7" type="ORF">Sjap_008283</name>
</gene>
<comment type="catalytic activity">
    <reaction evidence="2">
        <text>a (3E)-enoyl-CoA = a 4-saturated (2E)-enoyl-CoA</text>
        <dbReference type="Rhea" id="RHEA:45228"/>
        <dbReference type="ChEBI" id="CHEBI:58521"/>
        <dbReference type="ChEBI" id="CHEBI:85097"/>
        <dbReference type="EC" id="5.3.3.8"/>
    </reaction>
</comment>
<comment type="caution">
    <text evidence="7">The sequence shown here is derived from an EMBL/GenBank/DDBJ whole genome shotgun (WGS) entry which is preliminary data.</text>
</comment>
<name>A0AAP0JPV5_9MAGN</name>
<evidence type="ECO:0000256" key="3">
    <source>
        <dbReference type="ARBA" id="ARBA00005005"/>
    </source>
</evidence>
<organism evidence="7 8">
    <name type="scientific">Stephania japonica</name>
    <dbReference type="NCBI Taxonomy" id="461633"/>
    <lineage>
        <taxon>Eukaryota</taxon>
        <taxon>Viridiplantae</taxon>
        <taxon>Streptophyta</taxon>
        <taxon>Embryophyta</taxon>
        <taxon>Tracheophyta</taxon>
        <taxon>Spermatophyta</taxon>
        <taxon>Magnoliopsida</taxon>
        <taxon>Ranunculales</taxon>
        <taxon>Menispermaceae</taxon>
        <taxon>Menispermoideae</taxon>
        <taxon>Cissampelideae</taxon>
        <taxon>Stephania</taxon>
    </lineage>
</organism>
<dbReference type="Gene3D" id="3.90.226.10">
    <property type="entry name" value="2-enoyl-CoA Hydratase, Chain A, domain 1"/>
    <property type="match status" value="1"/>
</dbReference>
<evidence type="ECO:0000256" key="1">
    <source>
        <dbReference type="ARBA" id="ARBA00000452"/>
    </source>
</evidence>
<evidence type="ECO:0000313" key="7">
    <source>
        <dbReference type="EMBL" id="KAK9137689.1"/>
    </source>
</evidence>
<dbReference type="Pfam" id="PF00378">
    <property type="entry name" value="ECH_1"/>
    <property type="match status" value="1"/>
</dbReference>
<dbReference type="GO" id="GO:0005777">
    <property type="term" value="C:peroxisome"/>
    <property type="evidence" value="ECO:0007669"/>
    <property type="project" value="TreeGrafter"/>
</dbReference>
<dbReference type="GO" id="GO:0004165">
    <property type="term" value="F:delta(3)-delta(2)-enoyl-CoA isomerase activity"/>
    <property type="evidence" value="ECO:0007669"/>
    <property type="project" value="UniProtKB-EC"/>
</dbReference>
<dbReference type="GO" id="GO:0006635">
    <property type="term" value="P:fatty acid beta-oxidation"/>
    <property type="evidence" value="ECO:0007669"/>
    <property type="project" value="TreeGrafter"/>
</dbReference>
<dbReference type="CDD" id="cd06558">
    <property type="entry name" value="crotonase-like"/>
    <property type="match status" value="1"/>
</dbReference>
<comment type="pathway">
    <text evidence="3">Lipid metabolism; fatty acid beta-oxidation.</text>
</comment>
<dbReference type="EC" id="5.3.3.8" evidence="5"/>
<dbReference type="InterPro" id="IPR001753">
    <property type="entry name" value="Enoyl-CoA_hydra/iso"/>
</dbReference>
<comment type="similarity">
    <text evidence="4">Belongs to the enoyl-CoA hydratase/isomerase family.</text>
</comment>
<dbReference type="Proteomes" id="UP001417504">
    <property type="component" value="Unassembled WGS sequence"/>
</dbReference>
<protein>
    <recommendedName>
        <fullName evidence="5">Delta(3)-Delta(2)-enoyl-CoA isomerase</fullName>
        <ecNumber evidence="5">5.3.3.8</ecNumber>
    </recommendedName>
</protein>
<sequence>MCTLEKRGDVFLLTLTGDNEHRLNPSMINKIRTALHQVRTHAKPGSVLITTAEGKFFCNGLDLAWARAAKSGLRHDCLDRLHLMVNEFRIVVADLISLPLPTIATVTAHAAAAGLMLAISHDYVLMRKDRGVLYMSELDVGTTFPDYFMELMRSKIVLPGARRNVVLRAAKIKPMEALEMGIIDSVHESSAETSEAALRLGDELGSRKWNGEVYSEIRKSSFPELCKVIGLIHKEVFAAKL</sequence>
<proteinExistence type="inferred from homology"/>
<dbReference type="InterPro" id="IPR029045">
    <property type="entry name" value="ClpP/crotonase-like_dom_sf"/>
</dbReference>
<dbReference type="PANTHER" id="PTHR11941">
    <property type="entry name" value="ENOYL-COA HYDRATASE-RELATED"/>
    <property type="match status" value="1"/>
</dbReference>
<evidence type="ECO:0000256" key="4">
    <source>
        <dbReference type="ARBA" id="ARBA00005254"/>
    </source>
</evidence>
<dbReference type="AlphaFoldDB" id="A0AAP0JPV5"/>
<evidence type="ECO:0000313" key="8">
    <source>
        <dbReference type="Proteomes" id="UP001417504"/>
    </source>
</evidence>